<dbReference type="PATRIC" id="fig|1122241.3.peg.2443"/>
<dbReference type="InterPro" id="IPR001482">
    <property type="entry name" value="T2SS/T4SS_dom"/>
</dbReference>
<dbReference type="PANTHER" id="PTHR30486">
    <property type="entry name" value="TWITCHING MOTILITY PROTEIN PILT"/>
    <property type="match status" value="1"/>
</dbReference>
<protein>
    <submittedName>
        <fullName evidence="3">Putative conjugal transfer proteinc</fullName>
    </submittedName>
</protein>
<keyword evidence="4" id="KW-1185">Reference proteome</keyword>
<sequence>MAAQSLAAKLLCSEQTCLTSDEVEELRARVLARVRRENPKALKDPRNNEGYLRGIAMMERGATPALVDSVVSDMLGYGPLQRYIFPVEERYRNVTEVMVPIYDKVYVEINGSLQKTETRFRDEEHLRAVAEKIVMSCGRRVNESEPVVDAKLPDGSRVNVIIPPIARGGTTMVIRRFPRPIALEDLINSGAITEDLVAYLREVIARGLNVVVTGPMGSGKTTILNALLSLVTETWGPDASVIIFEDIAELQPRHENVRCFESRPPGLDGQGEVSIVSLAQTAMLRLRPDWIILGECRGAEAYYVLQAMCVGHPAMTTFHAIDAVDAVIGRLPAMVIMSREGQVEGRAAALDRIAGAVDVVLHAAKVIKGNYRERRIVQVAEVMIRETPAGRVPDPRTIFRFDGKKLAQVADPHIFNKKKVVF</sequence>
<name>A0A151AV77_9FIRM</name>
<dbReference type="SUPFAM" id="SSF52540">
    <property type="entry name" value="P-loop containing nucleoside triphosphate hydrolases"/>
    <property type="match status" value="1"/>
</dbReference>
<evidence type="ECO:0000313" key="4">
    <source>
        <dbReference type="Proteomes" id="UP000075670"/>
    </source>
</evidence>
<comment type="similarity">
    <text evidence="1">Belongs to the GSP E family.</text>
</comment>
<dbReference type="EMBL" id="LTBC01000010">
    <property type="protein sequence ID" value="KYH31556.1"/>
    <property type="molecule type" value="Genomic_DNA"/>
</dbReference>
<gene>
    <name evidence="3" type="ORF">MOMUL_22960</name>
</gene>
<dbReference type="Pfam" id="PF00437">
    <property type="entry name" value="T2SSE"/>
    <property type="match status" value="1"/>
</dbReference>
<dbReference type="Proteomes" id="UP000075670">
    <property type="component" value="Unassembled WGS sequence"/>
</dbReference>
<evidence type="ECO:0000259" key="2">
    <source>
        <dbReference type="Pfam" id="PF00437"/>
    </source>
</evidence>
<dbReference type="GO" id="GO:0016887">
    <property type="term" value="F:ATP hydrolysis activity"/>
    <property type="evidence" value="ECO:0007669"/>
    <property type="project" value="InterPro"/>
</dbReference>
<organism evidence="3 4">
    <name type="scientific">Moorella mulderi DSM 14980</name>
    <dbReference type="NCBI Taxonomy" id="1122241"/>
    <lineage>
        <taxon>Bacteria</taxon>
        <taxon>Bacillati</taxon>
        <taxon>Bacillota</taxon>
        <taxon>Clostridia</taxon>
        <taxon>Neomoorellales</taxon>
        <taxon>Neomoorellaceae</taxon>
        <taxon>Neomoorella</taxon>
    </lineage>
</organism>
<accession>A0A151AV77</accession>
<evidence type="ECO:0000256" key="1">
    <source>
        <dbReference type="ARBA" id="ARBA00006611"/>
    </source>
</evidence>
<dbReference type="RefSeq" id="WP_062284993.1">
    <property type="nucleotide sequence ID" value="NZ_LTBC01000010.1"/>
</dbReference>
<dbReference type="InterPro" id="IPR027417">
    <property type="entry name" value="P-loop_NTPase"/>
</dbReference>
<reference evidence="3 4" key="1">
    <citation type="submission" date="2016-02" db="EMBL/GenBank/DDBJ databases">
        <title>Genome sequence of Moorella mulderi DSM 14980.</title>
        <authorList>
            <person name="Poehlein A."/>
            <person name="Daniel R."/>
        </authorList>
    </citation>
    <scope>NUCLEOTIDE SEQUENCE [LARGE SCALE GENOMIC DNA]</scope>
    <source>
        <strain evidence="3 4">DSM 14980</strain>
    </source>
</reference>
<dbReference type="OrthoDB" id="9810761at2"/>
<dbReference type="CDD" id="cd01130">
    <property type="entry name" value="VirB11-like_ATPase"/>
    <property type="match status" value="1"/>
</dbReference>
<proteinExistence type="inferred from homology"/>
<comment type="caution">
    <text evidence="3">The sequence shown here is derived from an EMBL/GenBank/DDBJ whole genome shotgun (WGS) entry which is preliminary data.</text>
</comment>
<feature type="domain" description="Bacterial type II secretion system protein E" evidence="2">
    <location>
        <begin position="93"/>
        <end position="361"/>
    </location>
</feature>
<dbReference type="PANTHER" id="PTHR30486:SF6">
    <property type="entry name" value="TYPE IV PILUS RETRACTATION ATPASE PILT"/>
    <property type="match status" value="1"/>
</dbReference>
<dbReference type="InterPro" id="IPR050921">
    <property type="entry name" value="T4SS_GSP_E_ATPase"/>
</dbReference>
<dbReference type="Gene3D" id="3.40.50.300">
    <property type="entry name" value="P-loop containing nucleotide triphosphate hydrolases"/>
    <property type="match status" value="1"/>
</dbReference>
<dbReference type="Gene3D" id="3.30.450.380">
    <property type="match status" value="1"/>
</dbReference>
<dbReference type="AlphaFoldDB" id="A0A151AV77"/>
<evidence type="ECO:0000313" key="3">
    <source>
        <dbReference type="EMBL" id="KYH31556.1"/>
    </source>
</evidence>